<protein>
    <recommendedName>
        <fullName evidence="2">DUF6249 domain-containing protein</fullName>
    </recommendedName>
</protein>
<proteinExistence type="predicted"/>
<keyword evidence="1" id="KW-0812">Transmembrane</keyword>
<keyword evidence="4" id="KW-1185">Reference proteome</keyword>
<reference evidence="3 4" key="2">
    <citation type="journal article" date="2016" name="Int. J. Syst. Evol. Microbiol.">
        <title>Flavisolibacter tropicus sp. nov., isolated from tropical soil.</title>
        <authorList>
            <person name="Lee J.J."/>
            <person name="Kang M.S."/>
            <person name="Kim G.S."/>
            <person name="Lee C.S."/>
            <person name="Lim S."/>
            <person name="Lee J."/>
            <person name="Roh S.H."/>
            <person name="Kang H."/>
            <person name="Ha J.M."/>
            <person name="Bae S."/>
            <person name="Jung H.Y."/>
            <person name="Kim M.K."/>
        </authorList>
    </citation>
    <scope>NUCLEOTIDE SEQUENCE [LARGE SCALE GENOMIC DNA]</scope>
    <source>
        <strain evidence="3 4">LCS9</strain>
    </source>
</reference>
<evidence type="ECO:0000313" key="4">
    <source>
        <dbReference type="Proteomes" id="UP000077177"/>
    </source>
</evidence>
<organism evidence="3 4">
    <name type="scientific">Flavisolibacter tropicus</name>
    <dbReference type="NCBI Taxonomy" id="1492898"/>
    <lineage>
        <taxon>Bacteria</taxon>
        <taxon>Pseudomonadati</taxon>
        <taxon>Bacteroidota</taxon>
        <taxon>Chitinophagia</taxon>
        <taxon>Chitinophagales</taxon>
        <taxon>Chitinophagaceae</taxon>
        <taxon>Flavisolibacter</taxon>
    </lineage>
</organism>
<evidence type="ECO:0000313" key="3">
    <source>
        <dbReference type="EMBL" id="ANE53225.1"/>
    </source>
</evidence>
<evidence type="ECO:0000259" key="2">
    <source>
        <dbReference type="Pfam" id="PF19762"/>
    </source>
</evidence>
<keyword evidence="1" id="KW-0472">Membrane</keyword>
<dbReference type="EMBL" id="CP011390">
    <property type="protein sequence ID" value="ANE53225.1"/>
    <property type="molecule type" value="Genomic_DNA"/>
</dbReference>
<reference evidence="4" key="1">
    <citation type="submission" date="2015-01" db="EMBL/GenBank/DDBJ databases">
        <title>Flavisolibacter sp./LCS9/ whole genome sequencing.</title>
        <authorList>
            <person name="Kim M.K."/>
            <person name="Srinivasan S."/>
            <person name="Lee J.-J."/>
        </authorList>
    </citation>
    <scope>NUCLEOTIDE SEQUENCE [LARGE SCALE GENOMIC DNA]</scope>
    <source>
        <strain evidence="4">LCS9</strain>
    </source>
</reference>
<accession>A0A172U1J7</accession>
<dbReference type="InterPro" id="IPR046216">
    <property type="entry name" value="DUF6249"/>
</dbReference>
<evidence type="ECO:0000256" key="1">
    <source>
        <dbReference type="SAM" id="Phobius"/>
    </source>
</evidence>
<feature type="transmembrane region" description="Helical" evidence="1">
    <location>
        <begin position="38"/>
        <end position="55"/>
    </location>
</feature>
<dbReference type="Pfam" id="PF19762">
    <property type="entry name" value="DUF6249"/>
    <property type="match status" value="1"/>
</dbReference>
<feature type="domain" description="DUF6249" evidence="2">
    <location>
        <begin position="2"/>
        <end position="88"/>
    </location>
</feature>
<keyword evidence="1" id="KW-1133">Transmembrane helix</keyword>
<feature type="transmembrane region" description="Helical" evidence="1">
    <location>
        <begin position="67"/>
        <end position="86"/>
    </location>
</feature>
<dbReference type="Proteomes" id="UP000077177">
    <property type="component" value="Chromosome"/>
</dbReference>
<name>A0A172U1J7_9BACT</name>
<gene>
    <name evidence="3" type="ORF">SY85_00085</name>
</gene>
<dbReference type="KEGG" id="fla:SY85_00085"/>
<sequence length="98" mass="10914">MVFGIIYLRTRENMAMIEKGMNPKQYANRPAPFRSLKTGLLFLGAGVGLFLAYIIDRNMPSHDNPAVYFSLIAIGGGLGLVTSYAVEKKEWLSNKDIM</sequence>
<dbReference type="AlphaFoldDB" id="A0A172U1J7"/>